<evidence type="ECO:0000259" key="11">
    <source>
        <dbReference type="Pfam" id="PF05425"/>
    </source>
</evidence>
<dbReference type="Proteomes" id="UP000619260">
    <property type="component" value="Unassembled WGS sequence"/>
</dbReference>
<sequence>MEYVRLRMGRFAAGLLATFVVGVAVLLGTAAPASAHASLTRTDPSSGAILQSAPASITLSFTEGVRPVAERIQVIGPDKARADSGTPRVNGTDLSIPLARNLGKGTYLVTFRVISADSHPIGGSFTFSIGQPSANAPTADTSVGERADPVVAGALGVARWLGYAGLVLIAGPLIFLARLWPRRLSRTVPARLLAAGLGVTTLATVAEMYLQGPYSAGNGIFDVSSTALEDALSGSFGAAHAVRLGVLAAVSVLIRPFLRPEPPSTVDQAVLAFLAVVGIGTWPLSGHPAASPVPAVSMVADAAHVGAMAVWMGGLLLLILVVLRRANATELGAILPVWSQWAMLCVITLTITGTASAIIEVSEFGKLFDSTYGKLVLGKAALLAVIVGIAYFSRRLVLRFAAASVPPDDDDEDVADVEEAEPPARPLRRLILVELAITGVVLGLAAALVQTPPARTANAAVPGPYTVTLTSDKSLVRVELEPAKVGGNSMHLYAYTRTGTPQSVVEWKASITPTSGSVEPIEIPILPITPDHSVGEPIFPDPGEYELKITVRISDIDQSTLSARLTVR</sequence>
<dbReference type="GO" id="GO:0042597">
    <property type="term" value="C:periplasmic space"/>
    <property type="evidence" value="ECO:0007669"/>
    <property type="project" value="InterPro"/>
</dbReference>
<feature type="transmembrane region" description="Helical" evidence="9">
    <location>
        <begin position="231"/>
        <end position="254"/>
    </location>
</feature>
<evidence type="ECO:0000256" key="5">
    <source>
        <dbReference type="ARBA" id="ARBA00022729"/>
    </source>
</evidence>
<keyword evidence="4" id="KW-0479">Metal-binding</keyword>
<protein>
    <submittedName>
        <fullName evidence="12">Transport integral membrane protein</fullName>
    </submittedName>
</protein>
<keyword evidence="5" id="KW-0732">Signal</keyword>
<accession>A0A8J4DW33</accession>
<dbReference type="InterPro" id="IPR032694">
    <property type="entry name" value="CopC/D"/>
</dbReference>
<keyword evidence="6 9" id="KW-1133">Transmembrane helix</keyword>
<feature type="transmembrane region" description="Helical" evidence="9">
    <location>
        <begin position="430"/>
        <end position="449"/>
    </location>
</feature>
<dbReference type="Pfam" id="PF04234">
    <property type="entry name" value="CopC"/>
    <property type="match status" value="1"/>
</dbReference>
<evidence type="ECO:0000256" key="7">
    <source>
        <dbReference type="ARBA" id="ARBA00023008"/>
    </source>
</evidence>
<reference evidence="12" key="1">
    <citation type="submission" date="2021-01" db="EMBL/GenBank/DDBJ databases">
        <title>Whole genome shotgun sequence of Virgisporangium aliadipatigenens NBRC 105644.</title>
        <authorList>
            <person name="Komaki H."/>
            <person name="Tamura T."/>
        </authorList>
    </citation>
    <scope>NUCLEOTIDE SEQUENCE</scope>
    <source>
        <strain evidence="12">NBRC 105644</strain>
    </source>
</reference>
<evidence type="ECO:0000256" key="8">
    <source>
        <dbReference type="ARBA" id="ARBA00023136"/>
    </source>
</evidence>
<keyword evidence="3 9" id="KW-0812">Transmembrane</keyword>
<feature type="transmembrane region" description="Helical" evidence="9">
    <location>
        <begin position="192"/>
        <end position="211"/>
    </location>
</feature>
<evidence type="ECO:0000256" key="3">
    <source>
        <dbReference type="ARBA" id="ARBA00022692"/>
    </source>
</evidence>
<dbReference type="PANTHER" id="PTHR34820">
    <property type="entry name" value="INNER MEMBRANE PROTEIN YEBZ"/>
    <property type="match status" value="1"/>
</dbReference>
<dbReference type="GO" id="GO:0005886">
    <property type="term" value="C:plasma membrane"/>
    <property type="evidence" value="ECO:0007669"/>
    <property type="project" value="UniProtKB-SubCell"/>
</dbReference>
<feature type="transmembrane region" description="Helical" evidence="9">
    <location>
        <begin position="371"/>
        <end position="392"/>
    </location>
</feature>
<gene>
    <name evidence="12" type="ORF">Val02_89620</name>
</gene>
<evidence type="ECO:0000313" key="13">
    <source>
        <dbReference type="Proteomes" id="UP000619260"/>
    </source>
</evidence>
<feature type="transmembrane region" description="Helical" evidence="9">
    <location>
        <begin position="335"/>
        <end position="359"/>
    </location>
</feature>
<comment type="caution">
    <text evidence="12">The sequence shown here is derived from an EMBL/GenBank/DDBJ whole genome shotgun (WGS) entry which is preliminary data.</text>
</comment>
<dbReference type="Pfam" id="PF05425">
    <property type="entry name" value="CopD"/>
    <property type="match status" value="1"/>
</dbReference>
<dbReference type="EMBL" id="BOPF01000063">
    <property type="protein sequence ID" value="GIJ52076.1"/>
    <property type="molecule type" value="Genomic_DNA"/>
</dbReference>
<evidence type="ECO:0000313" key="12">
    <source>
        <dbReference type="EMBL" id="GIJ52076.1"/>
    </source>
</evidence>
<dbReference type="PANTHER" id="PTHR34820:SF4">
    <property type="entry name" value="INNER MEMBRANE PROTEIN YEBZ"/>
    <property type="match status" value="1"/>
</dbReference>
<dbReference type="InterPro" id="IPR008457">
    <property type="entry name" value="Cu-R_CopD_dom"/>
</dbReference>
<dbReference type="InterPro" id="IPR014756">
    <property type="entry name" value="Ig_E-set"/>
</dbReference>
<dbReference type="AlphaFoldDB" id="A0A8J4DW33"/>
<feature type="domain" description="Copper resistance protein D" evidence="11">
    <location>
        <begin position="333"/>
        <end position="448"/>
    </location>
</feature>
<evidence type="ECO:0000256" key="1">
    <source>
        <dbReference type="ARBA" id="ARBA00004651"/>
    </source>
</evidence>
<feature type="domain" description="CopC" evidence="10">
    <location>
        <begin position="36"/>
        <end position="129"/>
    </location>
</feature>
<evidence type="ECO:0000256" key="9">
    <source>
        <dbReference type="SAM" id="Phobius"/>
    </source>
</evidence>
<keyword evidence="8 9" id="KW-0472">Membrane</keyword>
<feature type="transmembrane region" description="Helical" evidence="9">
    <location>
        <begin position="305"/>
        <end position="323"/>
    </location>
</feature>
<proteinExistence type="predicted"/>
<name>A0A8J4DW33_9ACTN</name>
<dbReference type="InterPro" id="IPR007348">
    <property type="entry name" value="CopC_dom"/>
</dbReference>
<keyword evidence="7" id="KW-0186">Copper</keyword>
<evidence type="ECO:0000259" key="10">
    <source>
        <dbReference type="Pfam" id="PF04234"/>
    </source>
</evidence>
<dbReference type="GO" id="GO:0006825">
    <property type="term" value="P:copper ion transport"/>
    <property type="evidence" value="ECO:0007669"/>
    <property type="project" value="InterPro"/>
</dbReference>
<keyword evidence="13" id="KW-1185">Reference proteome</keyword>
<organism evidence="12 13">
    <name type="scientific">Virgisporangium aliadipatigenens</name>
    <dbReference type="NCBI Taxonomy" id="741659"/>
    <lineage>
        <taxon>Bacteria</taxon>
        <taxon>Bacillati</taxon>
        <taxon>Actinomycetota</taxon>
        <taxon>Actinomycetes</taxon>
        <taxon>Micromonosporales</taxon>
        <taxon>Micromonosporaceae</taxon>
        <taxon>Virgisporangium</taxon>
    </lineage>
</organism>
<dbReference type="Gene3D" id="2.60.40.1220">
    <property type="match status" value="1"/>
</dbReference>
<evidence type="ECO:0000256" key="6">
    <source>
        <dbReference type="ARBA" id="ARBA00022989"/>
    </source>
</evidence>
<dbReference type="GO" id="GO:0005507">
    <property type="term" value="F:copper ion binding"/>
    <property type="evidence" value="ECO:0007669"/>
    <property type="project" value="InterPro"/>
</dbReference>
<dbReference type="GO" id="GO:0046688">
    <property type="term" value="P:response to copper ion"/>
    <property type="evidence" value="ECO:0007669"/>
    <property type="project" value="InterPro"/>
</dbReference>
<keyword evidence="2" id="KW-1003">Cell membrane</keyword>
<evidence type="ECO:0000256" key="2">
    <source>
        <dbReference type="ARBA" id="ARBA00022475"/>
    </source>
</evidence>
<dbReference type="SUPFAM" id="SSF81296">
    <property type="entry name" value="E set domains"/>
    <property type="match status" value="1"/>
</dbReference>
<comment type="subcellular location">
    <subcellularLocation>
        <location evidence="1">Cell membrane</location>
        <topology evidence="1">Multi-pass membrane protein</topology>
    </subcellularLocation>
</comment>
<evidence type="ECO:0000256" key="4">
    <source>
        <dbReference type="ARBA" id="ARBA00022723"/>
    </source>
</evidence>
<feature type="transmembrane region" description="Helical" evidence="9">
    <location>
        <begin position="266"/>
        <end position="285"/>
    </location>
</feature>
<dbReference type="InterPro" id="IPR014755">
    <property type="entry name" value="Cu-Rt/internalin_Ig-like"/>
</dbReference>
<feature type="transmembrane region" description="Helical" evidence="9">
    <location>
        <begin position="160"/>
        <end position="180"/>
    </location>
</feature>